<evidence type="ECO:0008006" key="7">
    <source>
        <dbReference type="Google" id="ProtNLM"/>
    </source>
</evidence>
<organism evidence="5 6">
    <name type="scientific">Eleusine coracana subsp. coracana</name>
    <dbReference type="NCBI Taxonomy" id="191504"/>
    <lineage>
        <taxon>Eukaryota</taxon>
        <taxon>Viridiplantae</taxon>
        <taxon>Streptophyta</taxon>
        <taxon>Embryophyta</taxon>
        <taxon>Tracheophyta</taxon>
        <taxon>Spermatophyta</taxon>
        <taxon>Magnoliopsida</taxon>
        <taxon>Liliopsida</taxon>
        <taxon>Poales</taxon>
        <taxon>Poaceae</taxon>
        <taxon>PACMAD clade</taxon>
        <taxon>Chloridoideae</taxon>
        <taxon>Cynodonteae</taxon>
        <taxon>Eleusininae</taxon>
        <taxon>Eleusine</taxon>
    </lineage>
</organism>
<evidence type="ECO:0000256" key="2">
    <source>
        <dbReference type="ARBA" id="ARBA00023054"/>
    </source>
</evidence>
<name>A0AAV5CTP3_ELECO</name>
<keyword evidence="2 3" id="KW-0175">Coiled coil</keyword>
<keyword evidence="6" id="KW-1185">Reference proteome</keyword>
<dbReference type="Pfam" id="PF05911">
    <property type="entry name" value="FPP"/>
    <property type="match status" value="5"/>
</dbReference>
<sequence length="712" mass="78856">MNIIASLDAENDKLSEILSVKERIISELIESKGVTESNFKDLAVKLESAERSNSSLRYEVCMLQKQLEIRSEERKFSLKSADAAHRQHLENVKKITKLESECQRLRSMGHKSHDVSHGNSPFLARLHAIEDENKAIKEALSKKDGELQFSRTMLARTTSKLSQVEAQLEELTRDNVSCSGSWASALLSELEHFKKGKLTAHSSKSTRVSDMSFMDDFAEIEKLASVCDDNKHMEPYDSKIDAVDSLGKELVPVDGPTGTTDQIQQHKIEKAVLKLTELIEGVIQRSSKECSSKVELSGADEGDSPKQLSGYVARAFLWNTSELTSVLRNFIFVCNELLYGNIDIESFVHDLHHTLDWIISHCFSLRDVSDMKESILKDLDLSSGDELDIVAVTKHTGFHITDSIDEAITPDNVQMLPICASRFADTGSKVNSGTQDPSNEIPVSSQGIEQKAVNMLVELNELKEEKTDAASESEYSTHESIVVSGLNKGKQEGATCLESTLELESCSANEGLKNVTENEDKHLRMHTSQCFSAALFFFFVFQQLDISTASEKLIECRETILNLGKQLKALAAPKDAVLFDKVIDTVVQCEQKPRSRSLSEILSMDDGGFPYPNSPKTKEMVCTEPRAPGKRNRSADERDYGPGSCSLHPMPVIPSIKPRGMNGTCKGEADARVEALALVPSKQKGNNSLLKRILTGKRKDTPMVKPKVVLSS</sequence>
<gene>
    <name evidence="5" type="primary">ga18800</name>
    <name evidence="5" type="ORF">PR202_ga18800</name>
</gene>
<evidence type="ECO:0000256" key="3">
    <source>
        <dbReference type="SAM" id="Coils"/>
    </source>
</evidence>
<evidence type="ECO:0000313" key="5">
    <source>
        <dbReference type="EMBL" id="GJN01526.1"/>
    </source>
</evidence>
<comment type="similarity">
    <text evidence="1">Belongs to the FPP family.</text>
</comment>
<accession>A0AAV5CTP3</accession>
<evidence type="ECO:0000256" key="4">
    <source>
        <dbReference type="SAM" id="MobiDB-lite"/>
    </source>
</evidence>
<comment type="caution">
    <text evidence="5">The sequence shown here is derived from an EMBL/GenBank/DDBJ whole genome shotgun (WGS) entry which is preliminary data.</text>
</comment>
<dbReference type="EMBL" id="BQKI01000009">
    <property type="protein sequence ID" value="GJN01526.1"/>
    <property type="molecule type" value="Genomic_DNA"/>
</dbReference>
<proteinExistence type="inferred from homology"/>
<reference evidence="5" key="1">
    <citation type="journal article" date="2018" name="DNA Res.">
        <title>Multiple hybrid de novo genome assembly of finger millet, an orphan allotetraploid crop.</title>
        <authorList>
            <person name="Hatakeyama M."/>
            <person name="Aluri S."/>
            <person name="Balachadran M.T."/>
            <person name="Sivarajan S.R."/>
            <person name="Patrignani A."/>
            <person name="Gruter S."/>
            <person name="Poveda L."/>
            <person name="Shimizu-Inatsugi R."/>
            <person name="Baeten J."/>
            <person name="Francoijs K.J."/>
            <person name="Nataraja K.N."/>
            <person name="Reddy Y.A.N."/>
            <person name="Phadnis S."/>
            <person name="Ravikumar R.L."/>
            <person name="Schlapbach R."/>
            <person name="Sreeman S.M."/>
            <person name="Shimizu K.K."/>
        </authorList>
    </citation>
    <scope>NUCLEOTIDE SEQUENCE</scope>
</reference>
<dbReference type="PANTHER" id="PTHR31580:SF22">
    <property type="entry name" value="FILAMENT-LIKE PLANT PROTEIN 7"/>
    <property type="match status" value="1"/>
</dbReference>
<evidence type="ECO:0000256" key="1">
    <source>
        <dbReference type="ARBA" id="ARBA00005921"/>
    </source>
</evidence>
<dbReference type="PANTHER" id="PTHR31580">
    <property type="entry name" value="FILAMENT-LIKE PLANT PROTEIN 4"/>
    <property type="match status" value="1"/>
</dbReference>
<dbReference type="Proteomes" id="UP001054889">
    <property type="component" value="Unassembled WGS sequence"/>
</dbReference>
<evidence type="ECO:0000313" key="6">
    <source>
        <dbReference type="Proteomes" id="UP001054889"/>
    </source>
</evidence>
<protein>
    <recommendedName>
        <fullName evidence="7">Filament-like plant protein 7</fullName>
    </recommendedName>
</protein>
<dbReference type="InterPro" id="IPR008587">
    <property type="entry name" value="FPP_plant"/>
</dbReference>
<feature type="region of interest" description="Disordered" evidence="4">
    <location>
        <begin position="602"/>
        <end position="646"/>
    </location>
</feature>
<feature type="coiled-coil region" evidence="3">
    <location>
        <begin position="445"/>
        <end position="472"/>
    </location>
</feature>
<reference evidence="5" key="2">
    <citation type="submission" date="2021-12" db="EMBL/GenBank/DDBJ databases">
        <title>Resequencing data analysis of finger millet.</title>
        <authorList>
            <person name="Hatakeyama M."/>
            <person name="Aluri S."/>
            <person name="Balachadran M.T."/>
            <person name="Sivarajan S.R."/>
            <person name="Poveda L."/>
            <person name="Shimizu-Inatsugi R."/>
            <person name="Schlapbach R."/>
            <person name="Sreeman S.M."/>
            <person name="Shimizu K.K."/>
        </authorList>
    </citation>
    <scope>NUCLEOTIDE SEQUENCE</scope>
</reference>
<dbReference type="AlphaFoldDB" id="A0AAV5CTP3"/>